<evidence type="ECO:0000313" key="4">
    <source>
        <dbReference type="Proteomes" id="UP000011087"/>
    </source>
</evidence>
<feature type="compositionally biased region" description="Low complexity" evidence="1">
    <location>
        <begin position="118"/>
        <end position="136"/>
    </location>
</feature>
<dbReference type="Proteomes" id="UP000011087">
    <property type="component" value="Unassembled WGS sequence"/>
</dbReference>
<evidence type="ECO:0000313" key="2">
    <source>
        <dbReference type="EMBL" id="EKX36345.1"/>
    </source>
</evidence>
<dbReference type="GeneID" id="17293110"/>
<reference evidence="2 4" key="1">
    <citation type="journal article" date="2012" name="Nature">
        <title>Algal genomes reveal evolutionary mosaicism and the fate of nucleomorphs.</title>
        <authorList>
            <consortium name="DOE Joint Genome Institute"/>
            <person name="Curtis B.A."/>
            <person name="Tanifuji G."/>
            <person name="Burki F."/>
            <person name="Gruber A."/>
            <person name="Irimia M."/>
            <person name="Maruyama S."/>
            <person name="Arias M.C."/>
            <person name="Ball S.G."/>
            <person name="Gile G.H."/>
            <person name="Hirakawa Y."/>
            <person name="Hopkins J.F."/>
            <person name="Kuo A."/>
            <person name="Rensing S.A."/>
            <person name="Schmutz J."/>
            <person name="Symeonidi A."/>
            <person name="Elias M."/>
            <person name="Eveleigh R.J."/>
            <person name="Herman E.K."/>
            <person name="Klute M.J."/>
            <person name="Nakayama T."/>
            <person name="Obornik M."/>
            <person name="Reyes-Prieto A."/>
            <person name="Armbrust E.V."/>
            <person name="Aves S.J."/>
            <person name="Beiko R.G."/>
            <person name="Coutinho P."/>
            <person name="Dacks J.B."/>
            <person name="Durnford D.G."/>
            <person name="Fast N.M."/>
            <person name="Green B.R."/>
            <person name="Grisdale C.J."/>
            <person name="Hempel F."/>
            <person name="Henrissat B."/>
            <person name="Hoppner M.P."/>
            <person name="Ishida K."/>
            <person name="Kim E."/>
            <person name="Koreny L."/>
            <person name="Kroth P.G."/>
            <person name="Liu Y."/>
            <person name="Malik S.B."/>
            <person name="Maier U.G."/>
            <person name="McRose D."/>
            <person name="Mock T."/>
            <person name="Neilson J.A."/>
            <person name="Onodera N.T."/>
            <person name="Poole A.M."/>
            <person name="Pritham E.J."/>
            <person name="Richards T.A."/>
            <person name="Rocap G."/>
            <person name="Roy S.W."/>
            <person name="Sarai C."/>
            <person name="Schaack S."/>
            <person name="Shirato S."/>
            <person name="Slamovits C.H."/>
            <person name="Spencer D.F."/>
            <person name="Suzuki S."/>
            <person name="Worden A.Z."/>
            <person name="Zauner S."/>
            <person name="Barry K."/>
            <person name="Bell C."/>
            <person name="Bharti A.K."/>
            <person name="Crow J.A."/>
            <person name="Grimwood J."/>
            <person name="Kramer R."/>
            <person name="Lindquist E."/>
            <person name="Lucas S."/>
            <person name="Salamov A."/>
            <person name="McFadden G.I."/>
            <person name="Lane C.E."/>
            <person name="Keeling P.J."/>
            <person name="Gray M.W."/>
            <person name="Grigoriev I.V."/>
            <person name="Archibald J.M."/>
        </authorList>
    </citation>
    <scope>NUCLEOTIDE SEQUENCE</scope>
    <source>
        <strain evidence="2 4">CCMP2712</strain>
    </source>
</reference>
<feature type="non-terminal residue" evidence="2">
    <location>
        <position position="1"/>
    </location>
</feature>
<sequence length="184" mass="20344">MSGLHRQAPMVEPERTSSYVEEVARQQWLEGKRGRDNRRSPKRLSPAEAAAAIRQKMEQEESLRKSAPTLPRPSTSKEGLRANRSLSNEEGTLESLIRQEAEKQHSYGGREKRGTRNASGASGSSFDTSASSSDPAVSDMPQNLTDLLVQSTSARGPVQEALVFKIRELLHDSTNLRAISKEAW</sequence>
<feature type="compositionally biased region" description="Basic and acidic residues" evidence="1">
    <location>
        <begin position="55"/>
        <end position="64"/>
    </location>
</feature>
<dbReference type="PaxDb" id="55529-EKX36345"/>
<reference evidence="3" key="3">
    <citation type="submission" date="2016-03" db="UniProtKB">
        <authorList>
            <consortium name="EnsemblProtists"/>
        </authorList>
    </citation>
    <scope>IDENTIFICATION</scope>
</reference>
<feature type="compositionally biased region" description="Basic and acidic residues" evidence="1">
    <location>
        <begin position="97"/>
        <end position="114"/>
    </location>
</feature>
<gene>
    <name evidence="2" type="ORF">GUITHDRAFT_155256</name>
</gene>
<dbReference type="EMBL" id="JH993075">
    <property type="protein sequence ID" value="EKX36345.1"/>
    <property type="molecule type" value="Genomic_DNA"/>
</dbReference>
<feature type="region of interest" description="Disordered" evidence="1">
    <location>
        <begin position="1"/>
        <end position="144"/>
    </location>
</feature>
<name>L1IKM6_GUITC</name>
<dbReference type="AlphaFoldDB" id="L1IKM6"/>
<dbReference type="HOGENOM" id="CLU_1471963_0_0_1"/>
<keyword evidence="4" id="KW-1185">Reference proteome</keyword>
<accession>L1IKM6</accession>
<organism evidence="2">
    <name type="scientific">Guillardia theta (strain CCMP2712)</name>
    <name type="common">Cryptophyte</name>
    <dbReference type="NCBI Taxonomy" id="905079"/>
    <lineage>
        <taxon>Eukaryota</taxon>
        <taxon>Cryptophyceae</taxon>
        <taxon>Pyrenomonadales</taxon>
        <taxon>Geminigeraceae</taxon>
        <taxon>Guillardia</taxon>
    </lineage>
</organism>
<reference evidence="4" key="2">
    <citation type="submission" date="2012-11" db="EMBL/GenBank/DDBJ databases">
        <authorList>
            <person name="Kuo A."/>
            <person name="Curtis B.A."/>
            <person name="Tanifuji G."/>
            <person name="Burki F."/>
            <person name="Gruber A."/>
            <person name="Irimia M."/>
            <person name="Maruyama S."/>
            <person name="Arias M.C."/>
            <person name="Ball S.G."/>
            <person name="Gile G.H."/>
            <person name="Hirakawa Y."/>
            <person name="Hopkins J.F."/>
            <person name="Rensing S.A."/>
            <person name="Schmutz J."/>
            <person name="Symeonidi A."/>
            <person name="Elias M."/>
            <person name="Eveleigh R.J."/>
            <person name="Herman E.K."/>
            <person name="Klute M.J."/>
            <person name="Nakayama T."/>
            <person name="Obornik M."/>
            <person name="Reyes-Prieto A."/>
            <person name="Armbrust E.V."/>
            <person name="Aves S.J."/>
            <person name="Beiko R.G."/>
            <person name="Coutinho P."/>
            <person name="Dacks J.B."/>
            <person name="Durnford D.G."/>
            <person name="Fast N.M."/>
            <person name="Green B.R."/>
            <person name="Grisdale C."/>
            <person name="Hempe F."/>
            <person name="Henrissat B."/>
            <person name="Hoppner M.P."/>
            <person name="Ishida K.-I."/>
            <person name="Kim E."/>
            <person name="Koreny L."/>
            <person name="Kroth P.G."/>
            <person name="Liu Y."/>
            <person name="Malik S.-B."/>
            <person name="Maier U.G."/>
            <person name="McRose D."/>
            <person name="Mock T."/>
            <person name="Neilson J.A."/>
            <person name="Onodera N.T."/>
            <person name="Poole A.M."/>
            <person name="Pritham E.J."/>
            <person name="Richards T.A."/>
            <person name="Rocap G."/>
            <person name="Roy S.W."/>
            <person name="Sarai C."/>
            <person name="Schaack S."/>
            <person name="Shirato S."/>
            <person name="Slamovits C.H."/>
            <person name="Spencer D.F."/>
            <person name="Suzuki S."/>
            <person name="Worden A.Z."/>
            <person name="Zauner S."/>
            <person name="Barry K."/>
            <person name="Bell C."/>
            <person name="Bharti A.K."/>
            <person name="Crow J.A."/>
            <person name="Grimwood J."/>
            <person name="Kramer R."/>
            <person name="Lindquist E."/>
            <person name="Lucas S."/>
            <person name="Salamov A."/>
            <person name="McFadden G.I."/>
            <person name="Lane C.E."/>
            <person name="Keeling P.J."/>
            <person name="Gray M.W."/>
            <person name="Grigoriev I.V."/>
            <person name="Archibald J.M."/>
        </authorList>
    </citation>
    <scope>NUCLEOTIDE SEQUENCE</scope>
    <source>
        <strain evidence="4">CCMP2712</strain>
    </source>
</reference>
<protein>
    <submittedName>
        <fullName evidence="2 3">Uncharacterized protein</fullName>
    </submittedName>
</protein>
<dbReference type="EnsemblProtists" id="EKX36345">
    <property type="protein sequence ID" value="EKX36345"/>
    <property type="gene ID" value="GUITHDRAFT_155256"/>
</dbReference>
<evidence type="ECO:0000313" key="3">
    <source>
        <dbReference type="EnsemblProtists" id="EKX36345"/>
    </source>
</evidence>
<dbReference type="RefSeq" id="XP_005823325.1">
    <property type="nucleotide sequence ID" value="XM_005823268.1"/>
</dbReference>
<dbReference type="KEGG" id="gtt:GUITHDRAFT_155256"/>
<feature type="compositionally biased region" description="Basic and acidic residues" evidence="1">
    <location>
        <begin position="30"/>
        <end position="39"/>
    </location>
</feature>
<evidence type="ECO:0000256" key="1">
    <source>
        <dbReference type="SAM" id="MobiDB-lite"/>
    </source>
</evidence>
<proteinExistence type="predicted"/>